<name>A0A3A1QWD3_9BACI</name>
<dbReference type="EMBL" id="QXIR01000016">
    <property type="protein sequence ID" value="RIW32743.1"/>
    <property type="molecule type" value="Genomic_DNA"/>
</dbReference>
<evidence type="ECO:0000313" key="2">
    <source>
        <dbReference type="EMBL" id="RIW32743.1"/>
    </source>
</evidence>
<feature type="chain" id="PRO_5038333905" evidence="1">
    <location>
        <begin position="20"/>
        <end position="338"/>
    </location>
</feature>
<dbReference type="AlphaFoldDB" id="A0A3A1QWD3"/>
<dbReference type="PANTHER" id="PTHR37507:SF2">
    <property type="entry name" value="SPORULATION PROTEIN YDCC"/>
    <property type="match status" value="1"/>
</dbReference>
<dbReference type="Gene3D" id="2.50.20.10">
    <property type="entry name" value="Lipoprotein localisation LolA/LolB/LppX"/>
    <property type="match status" value="1"/>
</dbReference>
<dbReference type="OrthoDB" id="9785380at2"/>
<accession>A0A3A1QWD3</accession>
<keyword evidence="1" id="KW-0732">Signal</keyword>
<dbReference type="InterPro" id="IPR029046">
    <property type="entry name" value="LolA/LolB/LppX"/>
</dbReference>
<comment type="caution">
    <text evidence="2">The sequence shown here is derived from an EMBL/GenBank/DDBJ whole genome shotgun (WGS) entry which is preliminary data.</text>
</comment>
<keyword evidence="2" id="KW-0449">Lipoprotein</keyword>
<keyword evidence="3" id="KW-1185">Reference proteome</keyword>
<evidence type="ECO:0000256" key="1">
    <source>
        <dbReference type="SAM" id="SignalP"/>
    </source>
</evidence>
<feature type="signal peptide" evidence="1">
    <location>
        <begin position="1"/>
        <end position="19"/>
    </location>
</feature>
<organism evidence="2 3">
    <name type="scientific">Bacillus salacetis</name>
    <dbReference type="NCBI Taxonomy" id="2315464"/>
    <lineage>
        <taxon>Bacteria</taxon>
        <taxon>Bacillati</taxon>
        <taxon>Bacillota</taxon>
        <taxon>Bacilli</taxon>
        <taxon>Bacillales</taxon>
        <taxon>Bacillaceae</taxon>
        <taxon>Bacillus</taxon>
    </lineage>
</organism>
<dbReference type="InterPro" id="IPR052944">
    <property type="entry name" value="Sporulation_related"/>
</dbReference>
<dbReference type="SUPFAM" id="SSF89392">
    <property type="entry name" value="Prokaryotic lipoproteins and lipoprotein localization factors"/>
    <property type="match status" value="1"/>
</dbReference>
<dbReference type="RefSeq" id="WP_119547301.1">
    <property type="nucleotide sequence ID" value="NZ_QXIR01000016.1"/>
</dbReference>
<dbReference type="PANTHER" id="PTHR37507">
    <property type="entry name" value="SPORULATION PROTEIN YDCC"/>
    <property type="match status" value="1"/>
</dbReference>
<protein>
    <submittedName>
        <fullName evidence="2">Outer membrane lipoprotein carrier protein LolA</fullName>
    </submittedName>
</protein>
<gene>
    <name evidence="2" type="ORF">D3H55_12775</name>
</gene>
<sequence>MKKKLVVLAAAMLAIVMLAACGAKSQEDVLKDLSAKAEDMKGYKAKAKMTLQVGDEPQTYDVDIWHNDPNYYRVNLSNPAKEQSQMILRNDEGVFVLTPALNKSFKFESDWPNNSSQAYLFESLVEDIKADKDAKFTATDKHYVFETATRYQNSQMLPSQEISFNKKDLTPASVKVMDADRNALVTVEFSKMDTKAAFDKNDFDMKKNMTGAQLEMPVTAAVDDGEFTVNYPLAAAENGAELVEEKEVKTDDGKRVVLTYDGEKSFTLVQEKSTDVPAVTVSTSVNGEIQDLGFTIAAMTDRTIAWTYDGVDYMLASNDLTPDEMTEIARSVQGSMVK</sequence>
<proteinExistence type="predicted"/>
<evidence type="ECO:0000313" key="3">
    <source>
        <dbReference type="Proteomes" id="UP000265801"/>
    </source>
</evidence>
<reference evidence="2 3" key="1">
    <citation type="submission" date="2018-09" db="EMBL/GenBank/DDBJ databases">
        <title>Bacillus saliacetes sp. nov., isolated from Thai shrimp paste (Ka-pi).</title>
        <authorList>
            <person name="Daroonpunt R."/>
            <person name="Tanasupawat S."/>
            <person name="Yiamsombut S."/>
        </authorList>
    </citation>
    <scope>NUCLEOTIDE SEQUENCE [LARGE SCALE GENOMIC DNA]</scope>
    <source>
        <strain evidence="2 3">SKP7-4</strain>
    </source>
</reference>
<dbReference type="PROSITE" id="PS51257">
    <property type="entry name" value="PROKAR_LIPOPROTEIN"/>
    <property type="match status" value="1"/>
</dbReference>
<dbReference type="Proteomes" id="UP000265801">
    <property type="component" value="Unassembled WGS sequence"/>
</dbReference>